<dbReference type="SMART" id="SM00448">
    <property type="entry name" value="REC"/>
    <property type="match status" value="1"/>
</dbReference>
<feature type="modified residue" description="4-aspartylphosphate" evidence="1">
    <location>
        <position position="52"/>
    </location>
</feature>
<dbReference type="PANTHER" id="PTHR45228">
    <property type="entry name" value="CYCLIC DI-GMP PHOSPHODIESTERASE TM_0186-RELATED"/>
    <property type="match status" value="1"/>
</dbReference>
<feature type="domain" description="HD" evidence="3">
    <location>
        <begin position="168"/>
        <end position="292"/>
    </location>
</feature>
<feature type="domain" description="HD-GYP" evidence="4">
    <location>
        <begin position="146"/>
        <end position="343"/>
    </location>
</feature>
<proteinExistence type="predicted"/>
<accession>A0A4R6RDX8</accession>
<dbReference type="SMART" id="SM00471">
    <property type="entry name" value="HDc"/>
    <property type="match status" value="1"/>
</dbReference>
<sequence length="350" mass="38343">MKALLVDDNPSNLFMLGKLIQNAGIGDVSAHKNPTEALETARGILFDLVIVDYMMPGMDGLDFIRTLRADPGYEDVPIVMVTTVDQREVCYAALEAGATDFLTKPIDMAEVKARLRNLIKLRDLQNKMRDRASWLGEEVRRATHELASLEEEIIIRLSRAAEYRDSDTGAHVVRVARFSRELAEELGMPQAFCNDIYLAAPMHDVGKIAVPDSVLRKPGPLSAEERAVMETHAKVGAAILAGSDSRLIRLAAEIAETHHERWDGRGYPHGLAGTGIPVSGRIVAVADVFDALISARPYKAPWPIEKAAAYVVENAGTQFDPAVVRAFQARLVRFARIVSDTPDSAKVHAA</sequence>
<dbReference type="Proteomes" id="UP000294547">
    <property type="component" value="Unassembled WGS sequence"/>
</dbReference>
<dbReference type="PROSITE" id="PS50110">
    <property type="entry name" value="RESPONSE_REGULATORY"/>
    <property type="match status" value="1"/>
</dbReference>
<dbReference type="InterPro" id="IPR037522">
    <property type="entry name" value="HD_GYP_dom"/>
</dbReference>
<dbReference type="InterPro" id="IPR006674">
    <property type="entry name" value="HD_domain"/>
</dbReference>
<dbReference type="PROSITE" id="PS51831">
    <property type="entry name" value="HD"/>
    <property type="match status" value="1"/>
</dbReference>
<reference evidence="5 6" key="1">
    <citation type="submission" date="2019-03" db="EMBL/GenBank/DDBJ databases">
        <title>Genomic Encyclopedia of Type Strains, Phase IV (KMG-IV): sequencing the most valuable type-strain genomes for metagenomic binning, comparative biology and taxonomic classification.</title>
        <authorList>
            <person name="Goeker M."/>
        </authorList>
    </citation>
    <scope>NUCLEOTIDE SEQUENCE [LARGE SCALE GENOMIC DNA]</scope>
    <source>
        <strain evidence="5 6">DSM 102969</strain>
    </source>
</reference>
<evidence type="ECO:0000256" key="1">
    <source>
        <dbReference type="PROSITE-ProRule" id="PRU00169"/>
    </source>
</evidence>
<dbReference type="RefSeq" id="WP_165644365.1">
    <property type="nucleotide sequence ID" value="NZ_BSPM01000002.1"/>
</dbReference>
<dbReference type="Pfam" id="PF00072">
    <property type="entry name" value="Response_reg"/>
    <property type="match status" value="1"/>
</dbReference>
<keyword evidence="6" id="KW-1185">Reference proteome</keyword>
<dbReference type="InterPro" id="IPR003607">
    <property type="entry name" value="HD/PDEase_dom"/>
</dbReference>
<dbReference type="InterPro" id="IPR011006">
    <property type="entry name" value="CheY-like_superfamily"/>
</dbReference>
<dbReference type="GO" id="GO:0000160">
    <property type="term" value="P:phosphorelay signal transduction system"/>
    <property type="evidence" value="ECO:0007669"/>
    <property type="project" value="InterPro"/>
</dbReference>
<comment type="caution">
    <text evidence="5">The sequence shown here is derived from an EMBL/GenBank/DDBJ whole genome shotgun (WGS) entry which is preliminary data.</text>
</comment>
<dbReference type="Gene3D" id="3.40.50.2300">
    <property type="match status" value="1"/>
</dbReference>
<dbReference type="Pfam" id="PF13487">
    <property type="entry name" value="HD_5"/>
    <property type="match status" value="1"/>
</dbReference>
<dbReference type="Gene3D" id="1.10.3210.10">
    <property type="entry name" value="Hypothetical protein af1432"/>
    <property type="match status" value="1"/>
</dbReference>
<protein>
    <submittedName>
        <fullName evidence="5">Putative two-component system response regulator</fullName>
    </submittedName>
</protein>
<evidence type="ECO:0000259" key="2">
    <source>
        <dbReference type="PROSITE" id="PS50110"/>
    </source>
</evidence>
<gene>
    <name evidence="5" type="ORF">EDD54_2881</name>
</gene>
<dbReference type="EMBL" id="SNXY01000008">
    <property type="protein sequence ID" value="TDP84275.1"/>
    <property type="molecule type" value="Genomic_DNA"/>
</dbReference>
<dbReference type="PROSITE" id="PS51832">
    <property type="entry name" value="HD_GYP"/>
    <property type="match status" value="1"/>
</dbReference>
<evidence type="ECO:0000259" key="4">
    <source>
        <dbReference type="PROSITE" id="PS51832"/>
    </source>
</evidence>
<evidence type="ECO:0000259" key="3">
    <source>
        <dbReference type="PROSITE" id="PS51831"/>
    </source>
</evidence>
<organism evidence="5 6">
    <name type="scientific">Oharaeibacter diazotrophicus</name>
    <dbReference type="NCBI Taxonomy" id="1920512"/>
    <lineage>
        <taxon>Bacteria</taxon>
        <taxon>Pseudomonadati</taxon>
        <taxon>Pseudomonadota</taxon>
        <taxon>Alphaproteobacteria</taxon>
        <taxon>Hyphomicrobiales</taxon>
        <taxon>Pleomorphomonadaceae</taxon>
        <taxon>Oharaeibacter</taxon>
    </lineage>
</organism>
<dbReference type="SUPFAM" id="SSF109604">
    <property type="entry name" value="HD-domain/PDEase-like"/>
    <property type="match status" value="1"/>
</dbReference>
<dbReference type="GO" id="GO:0008081">
    <property type="term" value="F:phosphoric diester hydrolase activity"/>
    <property type="evidence" value="ECO:0007669"/>
    <property type="project" value="UniProtKB-ARBA"/>
</dbReference>
<keyword evidence="1" id="KW-0597">Phosphoprotein</keyword>
<evidence type="ECO:0000313" key="6">
    <source>
        <dbReference type="Proteomes" id="UP000294547"/>
    </source>
</evidence>
<dbReference type="AlphaFoldDB" id="A0A4R6RDX8"/>
<feature type="domain" description="Response regulatory" evidence="2">
    <location>
        <begin position="2"/>
        <end position="119"/>
    </location>
</feature>
<dbReference type="PANTHER" id="PTHR45228:SF1">
    <property type="entry name" value="CYCLIC DI-GMP PHOSPHODIESTERASE TM_0186"/>
    <property type="match status" value="1"/>
</dbReference>
<dbReference type="SUPFAM" id="SSF52172">
    <property type="entry name" value="CheY-like"/>
    <property type="match status" value="1"/>
</dbReference>
<name>A0A4R6RDX8_9HYPH</name>
<dbReference type="InterPro" id="IPR052020">
    <property type="entry name" value="Cyclic_di-GMP/3'3'-cGAMP_PDE"/>
</dbReference>
<dbReference type="CDD" id="cd17551">
    <property type="entry name" value="REC_RpfG-like"/>
    <property type="match status" value="1"/>
</dbReference>
<evidence type="ECO:0000313" key="5">
    <source>
        <dbReference type="EMBL" id="TDP84275.1"/>
    </source>
</evidence>
<dbReference type="CDD" id="cd00077">
    <property type="entry name" value="HDc"/>
    <property type="match status" value="1"/>
</dbReference>
<dbReference type="InterPro" id="IPR001789">
    <property type="entry name" value="Sig_transdc_resp-reg_receiver"/>
</dbReference>